<dbReference type="Proteomes" id="UP000308768">
    <property type="component" value="Unassembled WGS sequence"/>
</dbReference>
<dbReference type="SUPFAM" id="SSF54695">
    <property type="entry name" value="POZ domain"/>
    <property type="match status" value="1"/>
</dbReference>
<dbReference type="InterPro" id="IPR011333">
    <property type="entry name" value="SKP1/BTB/POZ_sf"/>
</dbReference>
<organism evidence="8 9">
    <name type="scientific">Cryomyces minteri</name>
    <dbReference type="NCBI Taxonomy" id="331657"/>
    <lineage>
        <taxon>Eukaryota</taxon>
        <taxon>Fungi</taxon>
        <taxon>Dikarya</taxon>
        <taxon>Ascomycota</taxon>
        <taxon>Pezizomycotina</taxon>
        <taxon>Dothideomycetes</taxon>
        <taxon>Dothideomycetes incertae sedis</taxon>
        <taxon>Cryomyces</taxon>
    </lineage>
</organism>
<dbReference type="PANTHER" id="PTHR47843:SF2">
    <property type="entry name" value="BTB DOMAIN-CONTAINING PROTEIN"/>
    <property type="match status" value="1"/>
</dbReference>
<evidence type="ECO:0000256" key="2">
    <source>
        <dbReference type="ARBA" id="ARBA00009083"/>
    </source>
</evidence>
<evidence type="ECO:0000256" key="6">
    <source>
        <dbReference type="ARBA" id="ARBA00023274"/>
    </source>
</evidence>
<sequence length="345" mass="39816">MSHESVWYSRPRTYGKGARQCRVCTHSAGLIRKYGLNICRQCFREKSEDIGFTKHRQLLKMVNITPLQSYPTTPTRKAWRAWIDRNMTATTMHPRALPSHWLDAPPEELNILTEENEKPRPMEPKSVEPKPAEPPAALLYDQMIHVQLGSDATAEEYAIHKGLISHHSRFFRKALNGHFREAVENHVTLEDEDPAVFHIFYLWLYSSRLYDVDKRKPNHVPLSEETLVRTWVFGDKRGVPGLQDAALNSLVSLLANRWTADEAIVRLAYENTLEGSPLRKLYVRFVAYTRSVDKFFESDGKAQKEGEGFSMDFMRDLVRALCERAGARTLMGREAWRGIDRKGFL</sequence>
<dbReference type="InterPro" id="IPR000210">
    <property type="entry name" value="BTB/POZ_dom"/>
</dbReference>
<evidence type="ECO:0000313" key="8">
    <source>
        <dbReference type="EMBL" id="TKA78346.1"/>
    </source>
</evidence>
<dbReference type="InterPro" id="IPR043140">
    <property type="entry name" value="Ribosomal_uS14_sf"/>
</dbReference>
<reference evidence="8 9" key="1">
    <citation type="submission" date="2017-03" db="EMBL/GenBank/DDBJ databases">
        <title>Genomes of endolithic fungi from Antarctica.</title>
        <authorList>
            <person name="Coleine C."/>
            <person name="Masonjones S."/>
            <person name="Stajich J.E."/>
        </authorList>
    </citation>
    <scope>NUCLEOTIDE SEQUENCE [LARGE SCALE GENOMIC DNA]</scope>
    <source>
        <strain evidence="8 9">CCFEE 5187</strain>
    </source>
</reference>
<dbReference type="STRING" id="331657.A0A4U0XPN6"/>
<dbReference type="Gene3D" id="3.30.710.10">
    <property type="entry name" value="Potassium Channel Kv1.1, Chain A"/>
    <property type="match status" value="1"/>
</dbReference>
<proteinExistence type="inferred from homology"/>
<dbReference type="PROSITE" id="PS00527">
    <property type="entry name" value="RIBOSOMAL_S14"/>
    <property type="match status" value="1"/>
</dbReference>
<dbReference type="AlphaFoldDB" id="A0A4U0XPN6"/>
<dbReference type="Pfam" id="PF00651">
    <property type="entry name" value="BTB"/>
    <property type="match status" value="1"/>
</dbReference>
<dbReference type="CDD" id="cd18186">
    <property type="entry name" value="BTB_POZ_ZBTB_KLHL-like"/>
    <property type="match status" value="1"/>
</dbReference>
<comment type="cofactor">
    <cofactor evidence="1">
        <name>Zn(2+)</name>
        <dbReference type="ChEBI" id="CHEBI:29105"/>
    </cofactor>
</comment>
<evidence type="ECO:0000259" key="7">
    <source>
        <dbReference type="PROSITE" id="PS50097"/>
    </source>
</evidence>
<dbReference type="GO" id="GO:0006412">
    <property type="term" value="P:translation"/>
    <property type="evidence" value="ECO:0007669"/>
    <property type="project" value="InterPro"/>
</dbReference>
<dbReference type="GO" id="GO:0003735">
    <property type="term" value="F:structural constituent of ribosome"/>
    <property type="evidence" value="ECO:0007669"/>
    <property type="project" value="InterPro"/>
</dbReference>
<dbReference type="Gene3D" id="4.10.830.10">
    <property type="entry name" value="30s Ribosomal Protein S14, Chain N"/>
    <property type="match status" value="1"/>
</dbReference>
<comment type="similarity">
    <text evidence="2">Belongs to the universal ribosomal protein uS14 family.</text>
</comment>
<dbReference type="Pfam" id="PF00253">
    <property type="entry name" value="Ribosomal_S14"/>
    <property type="match status" value="1"/>
</dbReference>
<dbReference type="PROSITE" id="PS50097">
    <property type="entry name" value="BTB"/>
    <property type="match status" value="1"/>
</dbReference>
<dbReference type="HAMAP" id="MF_01364_A">
    <property type="entry name" value="Ribosomal_uS14_2_A"/>
    <property type="match status" value="1"/>
</dbReference>
<dbReference type="InterPro" id="IPR001209">
    <property type="entry name" value="Ribosomal_uS14"/>
</dbReference>
<keyword evidence="3" id="KW-0479">Metal-binding</keyword>
<evidence type="ECO:0000256" key="4">
    <source>
        <dbReference type="ARBA" id="ARBA00022833"/>
    </source>
</evidence>
<comment type="caution">
    <text evidence="8">The sequence shown here is derived from an EMBL/GenBank/DDBJ whole genome shotgun (WGS) entry which is preliminary data.</text>
</comment>
<evidence type="ECO:0000256" key="5">
    <source>
        <dbReference type="ARBA" id="ARBA00022980"/>
    </source>
</evidence>
<keyword evidence="5" id="KW-0689">Ribosomal protein</keyword>
<dbReference type="NCBIfam" id="NF004424">
    <property type="entry name" value="PRK05766.1"/>
    <property type="match status" value="1"/>
</dbReference>
<dbReference type="GO" id="GO:0015935">
    <property type="term" value="C:small ribosomal subunit"/>
    <property type="evidence" value="ECO:0007669"/>
    <property type="project" value="InterPro"/>
</dbReference>
<protein>
    <recommendedName>
        <fullName evidence="7">BTB domain-containing protein</fullName>
    </recommendedName>
</protein>
<dbReference type="InterPro" id="IPR023676">
    <property type="entry name" value="Ribosomal_uS14_arc"/>
</dbReference>
<evidence type="ECO:0000313" key="9">
    <source>
        <dbReference type="Proteomes" id="UP000308768"/>
    </source>
</evidence>
<dbReference type="PANTHER" id="PTHR47843">
    <property type="entry name" value="BTB DOMAIN-CONTAINING PROTEIN-RELATED"/>
    <property type="match status" value="1"/>
</dbReference>
<feature type="domain" description="BTB" evidence="7">
    <location>
        <begin position="140"/>
        <end position="213"/>
    </location>
</feature>
<dbReference type="OrthoDB" id="10252683at2759"/>
<dbReference type="FunFam" id="4.10.830.10:FF:000002">
    <property type="entry name" value="40S ribosomal protein S29"/>
    <property type="match status" value="1"/>
</dbReference>
<evidence type="ECO:0000256" key="1">
    <source>
        <dbReference type="ARBA" id="ARBA00001947"/>
    </source>
</evidence>
<dbReference type="InterPro" id="IPR039744">
    <property type="entry name" value="RIbosomal_uS14_euk_arc"/>
</dbReference>
<keyword evidence="4" id="KW-0862">Zinc</keyword>
<dbReference type="GO" id="GO:0008270">
    <property type="term" value="F:zinc ion binding"/>
    <property type="evidence" value="ECO:0007669"/>
    <property type="project" value="InterPro"/>
</dbReference>
<keyword evidence="6" id="KW-0687">Ribonucleoprotein</keyword>
<dbReference type="EMBL" id="NAJN01000146">
    <property type="protein sequence ID" value="TKA78346.1"/>
    <property type="molecule type" value="Genomic_DNA"/>
</dbReference>
<name>A0A4U0XPN6_9PEZI</name>
<keyword evidence="9" id="KW-1185">Reference proteome</keyword>
<evidence type="ECO:0000256" key="3">
    <source>
        <dbReference type="ARBA" id="ARBA00022723"/>
    </source>
</evidence>
<accession>A0A4U0XPN6</accession>
<gene>
    <name evidence="8" type="ORF">B0A49_01228</name>
</gene>
<dbReference type="InterPro" id="IPR018271">
    <property type="entry name" value="Ribosomal_uS14_CS"/>
</dbReference>
<dbReference type="GO" id="GO:0003723">
    <property type="term" value="F:RNA binding"/>
    <property type="evidence" value="ECO:0007669"/>
    <property type="project" value="InterPro"/>
</dbReference>